<dbReference type="NCBIfam" id="TIGR00099">
    <property type="entry name" value="Cof-subfamily"/>
    <property type="match status" value="1"/>
</dbReference>
<dbReference type="Pfam" id="PF08282">
    <property type="entry name" value="Hydrolase_3"/>
    <property type="match status" value="1"/>
</dbReference>
<dbReference type="GO" id="GO:0000287">
    <property type="term" value="F:magnesium ion binding"/>
    <property type="evidence" value="ECO:0007669"/>
    <property type="project" value="TreeGrafter"/>
</dbReference>
<dbReference type="SUPFAM" id="SSF56784">
    <property type="entry name" value="HAD-like"/>
    <property type="match status" value="1"/>
</dbReference>
<dbReference type="InterPro" id="IPR036412">
    <property type="entry name" value="HAD-like_sf"/>
</dbReference>
<keyword evidence="1" id="KW-0378">Hydrolase</keyword>
<proteinExistence type="predicted"/>
<dbReference type="InterPro" id="IPR000150">
    <property type="entry name" value="Cof"/>
</dbReference>
<gene>
    <name evidence="1" type="ORF">H9865_04820</name>
</gene>
<dbReference type="InterPro" id="IPR006379">
    <property type="entry name" value="HAD-SF_hydro_IIB"/>
</dbReference>
<dbReference type="EMBL" id="DXFW01000012">
    <property type="protein sequence ID" value="HIX05414.1"/>
    <property type="molecule type" value="Genomic_DNA"/>
</dbReference>
<sequence>MIETLADLLVVSDMDNTLLTAKEGVPSCNRVTIQLFRELGGRFTVATGRPVESVRAALGDLELSCPAITCGGSVLYDMQVGKALEKHFLPRQGATQVIETVMSQFADIGVEIMVEEGRLYIVQANRYTQAHVQEEHMHSVLCPLEQVPDNWAKVVFAADPVTLASLQAFAASLTVEEMYFLHTNLMYFEIMPAGVSKAQALRRLCALQNIPLENTVVIGDYYNDIDLMRAAGHAVAVGNAPAEVKLVADEVVSSCRSGGVGEYLYSLIRRYT</sequence>
<evidence type="ECO:0000313" key="1">
    <source>
        <dbReference type="EMBL" id="HIX05414.1"/>
    </source>
</evidence>
<organism evidence="1 2">
    <name type="scientific">Candidatus Allofournierella pullicola</name>
    <dbReference type="NCBI Taxonomy" id="2838596"/>
    <lineage>
        <taxon>Bacteria</taxon>
        <taxon>Bacillati</taxon>
        <taxon>Bacillota</taxon>
        <taxon>Clostridia</taxon>
        <taxon>Eubacteriales</taxon>
        <taxon>Oscillospiraceae</taxon>
        <taxon>Allofournierella</taxon>
    </lineage>
</organism>
<dbReference type="NCBIfam" id="TIGR01484">
    <property type="entry name" value="HAD-SF-IIB"/>
    <property type="match status" value="1"/>
</dbReference>
<dbReference type="InterPro" id="IPR023214">
    <property type="entry name" value="HAD_sf"/>
</dbReference>
<comment type="caution">
    <text evidence="1">The sequence shown here is derived from an EMBL/GenBank/DDBJ whole genome shotgun (WGS) entry which is preliminary data.</text>
</comment>
<reference evidence="1" key="2">
    <citation type="submission" date="2021-04" db="EMBL/GenBank/DDBJ databases">
        <authorList>
            <person name="Gilroy R."/>
        </authorList>
    </citation>
    <scope>NUCLEOTIDE SEQUENCE</scope>
    <source>
        <strain evidence="1">2239</strain>
    </source>
</reference>
<protein>
    <submittedName>
        <fullName evidence="1">Cof-type HAD-IIB family hydrolase</fullName>
    </submittedName>
</protein>
<dbReference type="GO" id="GO:0016791">
    <property type="term" value="F:phosphatase activity"/>
    <property type="evidence" value="ECO:0007669"/>
    <property type="project" value="TreeGrafter"/>
</dbReference>
<dbReference type="Gene3D" id="3.40.50.1000">
    <property type="entry name" value="HAD superfamily/HAD-like"/>
    <property type="match status" value="1"/>
</dbReference>
<accession>A0A9D1V463</accession>
<reference evidence="1" key="1">
    <citation type="journal article" date="2021" name="PeerJ">
        <title>Extensive microbial diversity within the chicken gut microbiome revealed by metagenomics and culture.</title>
        <authorList>
            <person name="Gilroy R."/>
            <person name="Ravi A."/>
            <person name="Getino M."/>
            <person name="Pursley I."/>
            <person name="Horton D.L."/>
            <person name="Alikhan N.F."/>
            <person name="Baker D."/>
            <person name="Gharbi K."/>
            <person name="Hall N."/>
            <person name="Watson M."/>
            <person name="Adriaenssens E.M."/>
            <person name="Foster-Nyarko E."/>
            <person name="Jarju S."/>
            <person name="Secka A."/>
            <person name="Antonio M."/>
            <person name="Oren A."/>
            <person name="Chaudhuri R.R."/>
            <person name="La Ragione R."/>
            <person name="Hildebrand F."/>
            <person name="Pallen M.J."/>
        </authorList>
    </citation>
    <scope>NUCLEOTIDE SEQUENCE</scope>
    <source>
        <strain evidence="1">2239</strain>
    </source>
</reference>
<dbReference type="Gene3D" id="3.30.1240.10">
    <property type="match status" value="1"/>
</dbReference>
<dbReference type="GO" id="GO:0005829">
    <property type="term" value="C:cytosol"/>
    <property type="evidence" value="ECO:0007669"/>
    <property type="project" value="TreeGrafter"/>
</dbReference>
<dbReference type="Proteomes" id="UP000824193">
    <property type="component" value="Unassembled WGS sequence"/>
</dbReference>
<dbReference type="PANTHER" id="PTHR10000:SF8">
    <property type="entry name" value="HAD SUPERFAMILY HYDROLASE-LIKE, TYPE 3"/>
    <property type="match status" value="1"/>
</dbReference>
<evidence type="ECO:0000313" key="2">
    <source>
        <dbReference type="Proteomes" id="UP000824193"/>
    </source>
</evidence>
<name>A0A9D1V463_9FIRM</name>
<dbReference type="PANTHER" id="PTHR10000">
    <property type="entry name" value="PHOSPHOSERINE PHOSPHATASE"/>
    <property type="match status" value="1"/>
</dbReference>
<dbReference type="AlphaFoldDB" id="A0A9D1V463"/>